<organism evidence="1 2">
    <name type="scientific">Dyella caseinilytica</name>
    <dbReference type="NCBI Taxonomy" id="1849581"/>
    <lineage>
        <taxon>Bacteria</taxon>
        <taxon>Pseudomonadati</taxon>
        <taxon>Pseudomonadota</taxon>
        <taxon>Gammaproteobacteria</taxon>
        <taxon>Lysobacterales</taxon>
        <taxon>Rhodanobacteraceae</taxon>
        <taxon>Dyella</taxon>
    </lineage>
</organism>
<sequence length="232" mass="25885">MGLKDEIAQDISAIFRYSWPTTAARVVPQPSDIQLGDAARELTDAVVLYADLEGSTAMVDGMPWQFSAQVYKSFLRWAARIIRSEGGDITAYDGDRVMAIYTATGASDRAVRTAQKIYWMVRHIINPTITTLHPRTAFRVQHSVGIDRSRLHAVRTGIRGDNDIVWVGSAANHAAKLTTLGANPPTWITKAVYDALNAQLRWGLDGSPIWEARLWTERQNRPIYCSGWELSL</sequence>
<dbReference type="RefSeq" id="WP_188799153.1">
    <property type="nucleotide sequence ID" value="NZ_BMIZ01000001.1"/>
</dbReference>
<dbReference type="InterPro" id="IPR029787">
    <property type="entry name" value="Nucleotide_cyclase"/>
</dbReference>
<dbReference type="SUPFAM" id="SSF55073">
    <property type="entry name" value="Nucleotide cyclase"/>
    <property type="match status" value="1"/>
</dbReference>
<accession>A0ABX7H124</accession>
<protein>
    <submittedName>
        <fullName evidence="1">Adenylate/guanylate cyclase domain-containing protein</fullName>
    </submittedName>
</protein>
<dbReference type="EMBL" id="CP064030">
    <property type="protein sequence ID" value="QRN55587.1"/>
    <property type="molecule type" value="Genomic_DNA"/>
</dbReference>
<evidence type="ECO:0000313" key="1">
    <source>
        <dbReference type="EMBL" id="QRN55587.1"/>
    </source>
</evidence>
<dbReference type="Proteomes" id="UP000663181">
    <property type="component" value="Chromosome"/>
</dbReference>
<gene>
    <name evidence="1" type="ORF">ISN74_09815</name>
</gene>
<evidence type="ECO:0000313" key="2">
    <source>
        <dbReference type="Proteomes" id="UP000663181"/>
    </source>
</evidence>
<reference evidence="1 2" key="1">
    <citation type="submission" date="2020-10" db="EMBL/GenBank/DDBJ databases">
        <title>Phylogeny of dyella-like bacteria.</title>
        <authorList>
            <person name="Fu J."/>
        </authorList>
    </citation>
    <scope>NUCLEOTIDE SEQUENCE [LARGE SCALE GENOMIC DNA]</scope>
    <source>
        <strain evidence="1 2">DHOB09</strain>
    </source>
</reference>
<name>A0ABX7H124_9GAMM</name>
<keyword evidence="2" id="KW-1185">Reference proteome</keyword>
<proteinExistence type="predicted"/>
<dbReference type="Gene3D" id="3.30.70.1230">
    <property type="entry name" value="Nucleotide cyclase"/>
    <property type="match status" value="1"/>
</dbReference>